<evidence type="ECO:0000256" key="3">
    <source>
        <dbReference type="ARBA" id="ARBA00022679"/>
    </source>
</evidence>
<dbReference type="CDD" id="cd00609">
    <property type="entry name" value="AAT_like"/>
    <property type="match status" value="1"/>
</dbReference>
<keyword evidence="2 4" id="KW-0032">Aminotransferase</keyword>
<dbReference type="GO" id="GO:0008483">
    <property type="term" value="F:transaminase activity"/>
    <property type="evidence" value="ECO:0007669"/>
    <property type="project" value="UniProtKB-KW"/>
</dbReference>
<dbReference type="InterPro" id="IPR015421">
    <property type="entry name" value="PyrdxlP-dep_Trfase_major"/>
</dbReference>
<evidence type="ECO:0000256" key="1">
    <source>
        <dbReference type="ARBA" id="ARBA00001933"/>
    </source>
</evidence>
<evidence type="ECO:0000313" key="7">
    <source>
        <dbReference type="Proteomes" id="UP001349262"/>
    </source>
</evidence>
<comment type="cofactor">
    <cofactor evidence="1 4">
        <name>pyridoxal 5'-phosphate</name>
        <dbReference type="ChEBI" id="CHEBI:597326"/>
    </cofactor>
</comment>
<dbReference type="PANTHER" id="PTHR42832:SF1">
    <property type="entry name" value="GLUTAMATE-PYRUVATE AMINOTRANSFERASE ALAC"/>
    <property type="match status" value="1"/>
</dbReference>
<dbReference type="EC" id="2.6.1.-" evidence="4"/>
<evidence type="ECO:0000259" key="5">
    <source>
        <dbReference type="Pfam" id="PF00155"/>
    </source>
</evidence>
<accession>A0ABU7TFC9</accession>
<dbReference type="PROSITE" id="PS00105">
    <property type="entry name" value="AA_TRANSFER_CLASS_1"/>
    <property type="match status" value="1"/>
</dbReference>
<comment type="similarity">
    <text evidence="4">Belongs to the class-I pyridoxal-phosphate-dependent aminotransferase family.</text>
</comment>
<organism evidence="6 7">
    <name type="scientific">Methylobacterium radiotolerans</name>
    <dbReference type="NCBI Taxonomy" id="31998"/>
    <lineage>
        <taxon>Bacteria</taxon>
        <taxon>Pseudomonadati</taxon>
        <taxon>Pseudomonadota</taxon>
        <taxon>Alphaproteobacteria</taxon>
        <taxon>Hyphomicrobiales</taxon>
        <taxon>Methylobacteriaceae</taxon>
        <taxon>Methylobacterium</taxon>
    </lineage>
</organism>
<feature type="domain" description="Aminotransferase class I/classII large" evidence="5">
    <location>
        <begin position="31"/>
        <end position="383"/>
    </location>
</feature>
<keyword evidence="7" id="KW-1185">Reference proteome</keyword>
<dbReference type="Gene3D" id="3.90.1150.10">
    <property type="entry name" value="Aspartate Aminotransferase, domain 1"/>
    <property type="match status" value="1"/>
</dbReference>
<dbReference type="PANTHER" id="PTHR42832">
    <property type="entry name" value="AMINO ACID AMINOTRANSFERASE"/>
    <property type="match status" value="1"/>
</dbReference>
<dbReference type="Proteomes" id="UP001349262">
    <property type="component" value="Unassembled WGS sequence"/>
</dbReference>
<protein>
    <recommendedName>
        <fullName evidence="4">Aminotransferase</fullName>
        <ecNumber evidence="4">2.6.1.-</ecNumber>
    </recommendedName>
</protein>
<dbReference type="InterPro" id="IPR015422">
    <property type="entry name" value="PyrdxlP-dep_Trfase_small"/>
</dbReference>
<comment type="caution">
    <text evidence="6">The sequence shown here is derived from an EMBL/GenBank/DDBJ whole genome shotgun (WGS) entry which is preliminary data.</text>
</comment>
<dbReference type="Gene3D" id="3.40.640.10">
    <property type="entry name" value="Type I PLP-dependent aspartate aminotransferase-like (Major domain)"/>
    <property type="match status" value="1"/>
</dbReference>
<sequence length="406" mass="44595">MTDFHRIKRLPPYVFEQVNRIKAAARARGADIIDLGMGNPDLDAPRHVIEKLVETAGKPRTDRYSASKGIAGLRRAQAGYYQRRFGVSLNPETQVVATLGSKEGFANMAQAITAPGDVVLVPNPSYPIHAFGFLMAGGVIRSVPAEPTPAMFPALEKAVVHSIPKPVALVVCYPSNPTAYVASLDFYRDLVAFAKKHELILLSDLAYAEVYFDDKNPPPSVLQVPGAIDCTVEFTSLSKTFSMAGWRMGFAVGNERLLAALTRVKSYLDYGAFTPIQVAATAALNGPDDCIKEMRATYKKRRDALIESFGKAGWKLPAPEASMFAWVPIPEKFRELGSLEFSKLLLEKSDVAVAPGIGFGEHGDEFVRIALVENEQRIRQAARNVRRFFDNADRTLHNVVPMQKAV</sequence>
<dbReference type="Pfam" id="PF00155">
    <property type="entry name" value="Aminotran_1_2"/>
    <property type="match status" value="1"/>
</dbReference>
<evidence type="ECO:0000256" key="4">
    <source>
        <dbReference type="RuleBase" id="RU000481"/>
    </source>
</evidence>
<dbReference type="EMBL" id="MLBY01000005">
    <property type="protein sequence ID" value="MEE7459118.1"/>
    <property type="molecule type" value="Genomic_DNA"/>
</dbReference>
<dbReference type="InterPro" id="IPR004839">
    <property type="entry name" value="Aminotransferase_I/II_large"/>
</dbReference>
<dbReference type="InterPro" id="IPR015424">
    <property type="entry name" value="PyrdxlP-dep_Trfase"/>
</dbReference>
<dbReference type="SUPFAM" id="SSF53383">
    <property type="entry name" value="PLP-dependent transferases"/>
    <property type="match status" value="1"/>
</dbReference>
<name>A0ABU7TFC9_9HYPH</name>
<keyword evidence="3 4" id="KW-0808">Transferase</keyword>
<proteinExistence type="inferred from homology"/>
<gene>
    <name evidence="6" type="ORF">MRSR164_20730</name>
</gene>
<reference evidence="6 7" key="1">
    <citation type="journal article" date="2012" name="Genet. Mol. Biol.">
        <title>Analysis of 16S rRNA and mxaF genes revealing insights into Methylobacterium niche-specific plant association.</title>
        <authorList>
            <person name="Dourado M.N."/>
            <person name="Andreote F.D."/>
            <person name="Dini-Andreote F."/>
            <person name="Conti R."/>
            <person name="Araujo J.M."/>
            <person name="Araujo W.L."/>
        </authorList>
    </citation>
    <scope>NUCLEOTIDE SEQUENCE [LARGE SCALE GENOMIC DNA]</scope>
    <source>
        <strain evidence="6 7">SR1.6/4</strain>
    </source>
</reference>
<evidence type="ECO:0000256" key="2">
    <source>
        <dbReference type="ARBA" id="ARBA00022576"/>
    </source>
</evidence>
<evidence type="ECO:0000313" key="6">
    <source>
        <dbReference type="EMBL" id="MEE7459118.1"/>
    </source>
</evidence>
<dbReference type="InterPro" id="IPR050881">
    <property type="entry name" value="LL-DAP_aminotransferase"/>
</dbReference>
<dbReference type="NCBIfam" id="NF006604">
    <property type="entry name" value="PRK09148.1"/>
    <property type="match status" value="1"/>
</dbReference>
<dbReference type="InterPro" id="IPR004838">
    <property type="entry name" value="NHTrfase_class1_PyrdxlP-BS"/>
</dbReference>